<dbReference type="InterPro" id="IPR034016">
    <property type="entry name" value="M1_APN-typ"/>
</dbReference>
<evidence type="ECO:0000256" key="18">
    <source>
        <dbReference type="ARBA" id="ARBA00023288"/>
    </source>
</evidence>
<keyword evidence="22" id="KW-0031">Aminopeptidase</keyword>
<evidence type="ECO:0000256" key="3">
    <source>
        <dbReference type="ARBA" id="ARBA00004609"/>
    </source>
</evidence>
<evidence type="ECO:0000256" key="21">
    <source>
        <dbReference type="PIRSR" id="PIRSR634016-4"/>
    </source>
</evidence>
<evidence type="ECO:0000256" key="20">
    <source>
        <dbReference type="PIRSR" id="PIRSR634016-3"/>
    </source>
</evidence>
<keyword evidence="10" id="KW-0732">Signal</keyword>
<dbReference type="GO" id="GO:0006508">
    <property type="term" value="P:proteolysis"/>
    <property type="evidence" value="ECO:0007669"/>
    <property type="project" value="UniProtKB-KW"/>
</dbReference>
<feature type="active site" description="Proton acceptor" evidence="19">
    <location>
        <position position="354"/>
    </location>
</feature>
<evidence type="ECO:0000256" key="14">
    <source>
        <dbReference type="ARBA" id="ARBA00023049"/>
    </source>
</evidence>
<dbReference type="FunFam" id="1.25.50.20:FF:000001">
    <property type="entry name" value="Aminopeptidase"/>
    <property type="match status" value="1"/>
</dbReference>
<dbReference type="InterPro" id="IPR050344">
    <property type="entry name" value="Peptidase_M1_aminopeptidases"/>
</dbReference>
<feature type="non-terminal residue" evidence="23">
    <location>
        <position position="1"/>
    </location>
</feature>
<evidence type="ECO:0000256" key="19">
    <source>
        <dbReference type="PIRSR" id="PIRSR634016-1"/>
    </source>
</evidence>
<evidence type="ECO:0000256" key="8">
    <source>
        <dbReference type="ARBA" id="ARBA00022692"/>
    </source>
</evidence>
<dbReference type="Pfam" id="PF01433">
    <property type="entry name" value="Peptidase_M1"/>
    <property type="match status" value="1"/>
</dbReference>
<dbReference type="GO" id="GO:0098552">
    <property type="term" value="C:side of membrane"/>
    <property type="evidence" value="ECO:0007669"/>
    <property type="project" value="UniProtKB-KW"/>
</dbReference>
<organism evidence="23">
    <name type="scientific">Dendroctonus ponderosae</name>
    <name type="common">Mountain pine beetle</name>
    <dbReference type="NCBI Taxonomy" id="77166"/>
    <lineage>
        <taxon>Eukaryota</taxon>
        <taxon>Metazoa</taxon>
        <taxon>Ecdysozoa</taxon>
        <taxon>Arthropoda</taxon>
        <taxon>Hexapoda</taxon>
        <taxon>Insecta</taxon>
        <taxon>Pterygota</taxon>
        <taxon>Neoptera</taxon>
        <taxon>Endopterygota</taxon>
        <taxon>Coleoptera</taxon>
        <taxon>Polyphaga</taxon>
        <taxon>Cucujiformia</taxon>
        <taxon>Curculionidae</taxon>
        <taxon>Scolytinae</taxon>
        <taxon>Dendroctonus</taxon>
    </lineage>
</organism>
<evidence type="ECO:0000256" key="22">
    <source>
        <dbReference type="RuleBase" id="RU364040"/>
    </source>
</evidence>
<keyword evidence="6" id="KW-0336">GPI-anchor</keyword>
<keyword evidence="16" id="KW-1015">Disulfide bond</keyword>
<keyword evidence="12 20" id="KW-0862">Zinc</keyword>
<comment type="subcellular location">
    <subcellularLocation>
        <location evidence="3">Cell membrane</location>
        <topology evidence="3">Lipid-anchor</topology>
        <topology evidence="3">GPI-anchor</topology>
    </subcellularLocation>
    <subcellularLocation>
        <location evidence="2">Membrane</location>
        <topology evidence="2">Single-pass membrane protein</topology>
    </subcellularLocation>
</comment>
<evidence type="ECO:0000256" key="16">
    <source>
        <dbReference type="ARBA" id="ARBA00023157"/>
    </source>
</evidence>
<evidence type="ECO:0000256" key="4">
    <source>
        <dbReference type="ARBA" id="ARBA00010136"/>
    </source>
</evidence>
<keyword evidence="9 20" id="KW-0479">Metal-binding</keyword>
<dbReference type="AlphaFoldDB" id="N6TVL5"/>
<reference evidence="23" key="1">
    <citation type="journal article" date="2013" name="Genome Biol.">
        <title>Draft genome of the mountain pine beetle, Dendroctonus ponderosae Hopkins, a major forest pest.</title>
        <authorList>
            <person name="Keeling C.I."/>
            <person name="Yuen M.M."/>
            <person name="Liao N.Y."/>
            <person name="Docking T.R."/>
            <person name="Chan S.K."/>
            <person name="Taylor G.A."/>
            <person name="Palmquist D.L."/>
            <person name="Jackman S.D."/>
            <person name="Nguyen A."/>
            <person name="Li M."/>
            <person name="Henderson H."/>
            <person name="Janes J.K."/>
            <person name="Zhao Y."/>
            <person name="Pandoh P."/>
            <person name="Moore R."/>
            <person name="Sperling F.A."/>
            <person name="Huber D.P."/>
            <person name="Birol I."/>
            <person name="Jones S.J."/>
            <person name="Bohlmann J."/>
        </authorList>
    </citation>
    <scope>NUCLEOTIDE SEQUENCE</scope>
</reference>
<sequence length="929" mass="107425">MTGVPTTVDLENNTNQKKYTVNRPKGKSLVISRALCTLMAIGALLLAVLVGLVVFFLVPRGCSADSNNAVGSLVRKENVKLATSPEDEIDERLPRSIKPVQYMIQLKPDFHNSTTDGLEMITLVPSEDTDTIIFHVNKIHIREDSVTVKPTEKSEESLSISSQEHLEGERYEIVLDDQLKKGKSYVLTLQFQGELNSLLQARNFHPQTQDVHFRALMIHLQDLQICLHYQTCLLREAKCSKTPEMSTYLVAFIISELTQLQSTDDLIKIWARREFLTQTDYAGKVAPSILRYFENYFRADFPLKKIDIVAIPEFGFSAMENWGLLTFRESSLLFDNFSSTVEDKRTVATVLSHELAHQWFGNLVTPKWWNDLWLKEGFATYLQYLGVAHAEPSWNILDEFLPSEIERAMSLDALESSRPISFDVCNSMQIKQAFDEISYAKGACIIRMMNNFLGEETFKNGLIKYLQKFKYSNANRNDLFTSLTEEARLRNVLGAGESVKQIMDTWTEQAGFPVINVAPDYSRNTLKLVQKRFFLTQSDSKDKFLWWLPISFTSSVSPNFISTTPKFWMRGEEEIVEEVGPIGEWYLLNLNHTGYYIVNYDEHNWKQLIDHLMDFTPITWAQLISNAMDLARANQLDYEIPLKLIARMGIQDSAIMFVPTAVAFGKLQFLSDILHDTPVFGIFEEYHKAVFKMAYDIVDFNDNIDHYLTRRIRHTVLEWSCRSPESRCVHESRSQFRAWMTNGKTILPNLRSVIYCTAIREGSDIEWDFAYKKYLETSSPTEKNVLLDALGCTKLKWLLSRYLDKLIDGYSIRIQDAGRVFESIAKNKEGTQIAFDFLRKHWNYMLEHYGDGFNILGKMVQALTVHMNTEFQLEELERFRDSIKANISTTTRAFDSAIERVKGNVEWMRKNYKQVEDWLTKHQEQFMYL</sequence>
<dbReference type="InterPro" id="IPR024571">
    <property type="entry name" value="ERAP1-like_C_dom"/>
</dbReference>
<dbReference type="PANTHER" id="PTHR11533:SF294">
    <property type="entry name" value="THYROTROPIN-RELEASING HORMONE-DEGRADING ECTOENZYME"/>
    <property type="match status" value="1"/>
</dbReference>
<proteinExistence type="inferred from homology"/>
<dbReference type="Gene3D" id="1.25.50.20">
    <property type="match status" value="1"/>
</dbReference>
<evidence type="ECO:0000256" key="6">
    <source>
        <dbReference type="ARBA" id="ARBA00022622"/>
    </source>
</evidence>
<keyword evidence="7 22" id="KW-0645">Protease</keyword>
<dbReference type="Pfam" id="PF11838">
    <property type="entry name" value="ERAP1_C"/>
    <property type="match status" value="1"/>
</dbReference>
<evidence type="ECO:0000256" key="7">
    <source>
        <dbReference type="ARBA" id="ARBA00022670"/>
    </source>
</evidence>
<dbReference type="OMA" id="MQYIFES"/>
<keyword evidence="15 22" id="KW-0472">Membrane</keyword>
<dbReference type="OrthoDB" id="510539at2759"/>
<accession>N6TVL5</accession>
<evidence type="ECO:0000256" key="17">
    <source>
        <dbReference type="ARBA" id="ARBA00023180"/>
    </source>
</evidence>
<evidence type="ECO:0000256" key="11">
    <source>
        <dbReference type="ARBA" id="ARBA00022801"/>
    </source>
</evidence>
<evidence type="ECO:0000256" key="13">
    <source>
        <dbReference type="ARBA" id="ARBA00022989"/>
    </source>
</evidence>
<keyword evidence="11 22" id="KW-0378">Hydrolase</keyword>
<dbReference type="GO" id="GO:0070006">
    <property type="term" value="F:metalloaminopeptidase activity"/>
    <property type="evidence" value="ECO:0007669"/>
    <property type="project" value="TreeGrafter"/>
</dbReference>
<dbReference type="HOGENOM" id="CLU_003705_2_0_1"/>
<dbReference type="GO" id="GO:0043171">
    <property type="term" value="P:peptide catabolic process"/>
    <property type="evidence" value="ECO:0007669"/>
    <property type="project" value="TreeGrafter"/>
</dbReference>
<feature type="binding site" evidence="20">
    <location>
        <position position="353"/>
    </location>
    <ligand>
        <name>Zn(2+)</name>
        <dbReference type="ChEBI" id="CHEBI:29105"/>
        <note>catalytic</note>
    </ligand>
</feature>
<comment type="similarity">
    <text evidence="4 22">Belongs to the peptidase M1 family.</text>
</comment>
<keyword evidence="17" id="KW-0325">Glycoprotein</keyword>
<feature type="transmembrane region" description="Helical" evidence="22">
    <location>
        <begin position="35"/>
        <end position="58"/>
    </location>
</feature>
<name>N6TVL5_DENPD</name>
<dbReference type="Gene3D" id="1.10.390.10">
    <property type="entry name" value="Neutral Protease Domain 2"/>
    <property type="match status" value="1"/>
</dbReference>
<dbReference type="FunFam" id="2.60.40.1910:FF:000008">
    <property type="entry name" value="Aminopeptidase"/>
    <property type="match status" value="1"/>
</dbReference>
<dbReference type="EMBL" id="KB741220">
    <property type="protein sequence ID" value="ENN72441.1"/>
    <property type="molecule type" value="Genomic_DNA"/>
</dbReference>
<protein>
    <recommendedName>
        <fullName evidence="22">Aminopeptidase</fullName>
        <ecNumber evidence="22">3.4.11.-</ecNumber>
    </recommendedName>
</protein>
<evidence type="ECO:0000256" key="5">
    <source>
        <dbReference type="ARBA" id="ARBA00022475"/>
    </source>
</evidence>
<evidence type="ECO:0000313" key="23">
    <source>
        <dbReference type="EMBL" id="ENN72441.1"/>
    </source>
</evidence>
<dbReference type="Pfam" id="PF17900">
    <property type="entry name" value="Peptidase_M1_N"/>
    <property type="match status" value="1"/>
</dbReference>
<evidence type="ECO:0000256" key="9">
    <source>
        <dbReference type="ARBA" id="ARBA00022723"/>
    </source>
</evidence>
<evidence type="ECO:0000256" key="1">
    <source>
        <dbReference type="ARBA" id="ARBA00000098"/>
    </source>
</evidence>
<dbReference type="GO" id="GO:0042277">
    <property type="term" value="F:peptide binding"/>
    <property type="evidence" value="ECO:0007669"/>
    <property type="project" value="TreeGrafter"/>
</dbReference>
<feature type="binding site" evidence="20">
    <location>
        <position position="376"/>
    </location>
    <ligand>
        <name>Zn(2+)</name>
        <dbReference type="ChEBI" id="CHEBI:29105"/>
        <note>catalytic</note>
    </ligand>
</feature>
<dbReference type="CDD" id="cd09601">
    <property type="entry name" value="M1_APN-Q_like"/>
    <property type="match status" value="1"/>
</dbReference>
<keyword evidence="13 22" id="KW-1133">Transmembrane helix</keyword>
<dbReference type="EC" id="3.4.11.-" evidence="22"/>
<comment type="cofactor">
    <cofactor evidence="20 22">
        <name>Zn(2+)</name>
        <dbReference type="ChEBI" id="CHEBI:29105"/>
    </cofactor>
    <text evidence="20 22">Binds 1 zinc ion per subunit.</text>
</comment>
<evidence type="ECO:0000256" key="10">
    <source>
        <dbReference type="ARBA" id="ARBA00022729"/>
    </source>
</evidence>
<dbReference type="GO" id="GO:0016285">
    <property type="term" value="F:alanyl aminopeptidase activity"/>
    <property type="evidence" value="ECO:0007669"/>
    <property type="project" value="UniProtKB-EC"/>
</dbReference>
<dbReference type="InterPro" id="IPR042097">
    <property type="entry name" value="Aminopeptidase_N-like_N_sf"/>
</dbReference>
<dbReference type="InterPro" id="IPR001930">
    <property type="entry name" value="Peptidase_M1"/>
</dbReference>
<keyword evidence="14 22" id="KW-0482">Metalloprotease</keyword>
<feature type="binding site" evidence="20">
    <location>
        <position position="357"/>
    </location>
    <ligand>
        <name>Zn(2+)</name>
        <dbReference type="ChEBI" id="CHEBI:29105"/>
        <note>catalytic</note>
    </ligand>
</feature>
<dbReference type="InterPro" id="IPR014782">
    <property type="entry name" value="Peptidase_M1_dom"/>
</dbReference>
<dbReference type="PANTHER" id="PTHR11533">
    <property type="entry name" value="PROTEASE M1 ZINC METALLOPROTEASE"/>
    <property type="match status" value="1"/>
</dbReference>
<dbReference type="Gene3D" id="2.60.40.1910">
    <property type="match status" value="1"/>
</dbReference>
<feature type="site" description="Transition state stabilizer" evidence="21">
    <location>
        <position position="439"/>
    </location>
</feature>
<dbReference type="GO" id="GO:0005886">
    <property type="term" value="C:plasma membrane"/>
    <property type="evidence" value="ECO:0007669"/>
    <property type="project" value="UniProtKB-SubCell"/>
</dbReference>
<dbReference type="SUPFAM" id="SSF55486">
    <property type="entry name" value="Metalloproteases ('zincins'), catalytic domain"/>
    <property type="match status" value="1"/>
</dbReference>
<comment type="catalytic activity">
    <reaction evidence="1">
        <text>Release of an N-terminal amino acid, Xaa-|-Yaa- from a peptide, amide or arylamide. Xaa is preferably Ala, but may be most amino acids including Pro (slow action). When a terminal hydrophobic residue is followed by a prolyl residue, the two may be released as an intact Xaa-Pro dipeptide.</text>
        <dbReference type="EC" id="3.4.11.2"/>
    </reaction>
</comment>
<dbReference type="MEROPS" id="M01.A09"/>
<dbReference type="InterPro" id="IPR045357">
    <property type="entry name" value="Aminopeptidase_N-like_N"/>
</dbReference>
<dbReference type="FunFam" id="1.10.390.10:FF:000016">
    <property type="entry name" value="Glutamyl aminopeptidase"/>
    <property type="match status" value="1"/>
</dbReference>
<dbReference type="GO" id="GO:0005615">
    <property type="term" value="C:extracellular space"/>
    <property type="evidence" value="ECO:0007669"/>
    <property type="project" value="TreeGrafter"/>
</dbReference>
<dbReference type="GO" id="GO:0005737">
    <property type="term" value="C:cytoplasm"/>
    <property type="evidence" value="ECO:0007669"/>
    <property type="project" value="TreeGrafter"/>
</dbReference>
<evidence type="ECO:0000256" key="12">
    <source>
        <dbReference type="ARBA" id="ARBA00022833"/>
    </source>
</evidence>
<gene>
    <name evidence="23" type="ORF">YQE_10931</name>
</gene>
<keyword evidence="18" id="KW-0449">Lipoprotein</keyword>
<keyword evidence="5" id="KW-1003">Cell membrane</keyword>
<dbReference type="GO" id="GO:0008270">
    <property type="term" value="F:zinc ion binding"/>
    <property type="evidence" value="ECO:0007669"/>
    <property type="project" value="UniProtKB-UniRule"/>
</dbReference>
<dbReference type="InterPro" id="IPR027268">
    <property type="entry name" value="Peptidase_M4/M1_CTD_sf"/>
</dbReference>
<dbReference type="Gene3D" id="2.60.40.1730">
    <property type="entry name" value="tricorn interacting facor f3 domain"/>
    <property type="match status" value="1"/>
</dbReference>
<keyword evidence="8 22" id="KW-0812">Transmembrane</keyword>
<dbReference type="PRINTS" id="PR00756">
    <property type="entry name" value="ALADIPTASE"/>
</dbReference>
<evidence type="ECO:0000256" key="15">
    <source>
        <dbReference type="ARBA" id="ARBA00023136"/>
    </source>
</evidence>
<evidence type="ECO:0000256" key="2">
    <source>
        <dbReference type="ARBA" id="ARBA00004167"/>
    </source>
</evidence>
<dbReference type="SUPFAM" id="SSF63737">
    <property type="entry name" value="Leukotriene A4 hydrolase N-terminal domain"/>
    <property type="match status" value="1"/>
</dbReference>